<organism evidence="5 6">
    <name type="scientific">Arenimonas soli</name>
    <dbReference type="NCBI Taxonomy" id="2269504"/>
    <lineage>
        <taxon>Bacteria</taxon>
        <taxon>Pseudomonadati</taxon>
        <taxon>Pseudomonadota</taxon>
        <taxon>Gammaproteobacteria</taxon>
        <taxon>Lysobacterales</taxon>
        <taxon>Lysobacteraceae</taxon>
        <taxon>Arenimonas</taxon>
    </lineage>
</organism>
<name>A0ABQ1HLM1_9GAMM</name>
<dbReference type="InterPro" id="IPR019734">
    <property type="entry name" value="TPR_rpt"/>
</dbReference>
<evidence type="ECO:0000313" key="5">
    <source>
        <dbReference type="EMBL" id="GGA80760.1"/>
    </source>
</evidence>
<gene>
    <name evidence="5" type="ORF">GCM10011521_18830</name>
</gene>
<keyword evidence="2 3" id="KW-0802">TPR repeat</keyword>
<dbReference type="Gene3D" id="1.25.40.10">
    <property type="entry name" value="Tetratricopeptide repeat domain"/>
    <property type="match status" value="3"/>
</dbReference>
<dbReference type="PANTHER" id="PTHR44858:SF1">
    <property type="entry name" value="UDP-N-ACETYLGLUCOSAMINE--PEPTIDE N-ACETYLGLUCOSAMINYLTRANSFERASE SPINDLY-RELATED"/>
    <property type="match status" value="1"/>
</dbReference>
<dbReference type="PROSITE" id="PS50005">
    <property type="entry name" value="TPR"/>
    <property type="match status" value="2"/>
</dbReference>
<dbReference type="PANTHER" id="PTHR44858">
    <property type="entry name" value="TETRATRICOPEPTIDE REPEAT PROTEIN 6"/>
    <property type="match status" value="1"/>
</dbReference>
<dbReference type="InterPro" id="IPR056413">
    <property type="entry name" value="TPR_CcmH_CycH"/>
</dbReference>
<evidence type="ECO:0000256" key="2">
    <source>
        <dbReference type="ARBA" id="ARBA00022803"/>
    </source>
</evidence>
<dbReference type="InterPro" id="IPR011990">
    <property type="entry name" value="TPR-like_helical_dom_sf"/>
</dbReference>
<evidence type="ECO:0000313" key="6">
    <source>
        <dbReference type="Proteomes" id="UP000623419"/>
    </source>
</evidence>
<comment type="caution">
    <text evidence="5">The sequence shown here is derived from an EMBL/GenBank/DDBJ whole genome shotgun (WGS) entry which is preliminary data.</text>
</comment>
<dbReference type="InterPro" id="IPR050498">
    <property type="entry name" value="Ycf3"/>
</dbReference>
<evidence type="ECO:0000256" key="1">
    <source>
        <dbReference type="ARBA" id="ARBA00022737"/>
    </source>
</evidence>
<dbReference type="EMBL" id="BMKC01000002">
    <property type="protein sequence ID" value="GGA80760.1"/>
    <property type="molecule type" value="Genomic_DNA"/>
</dbReference>
<evidence type="ECO:0000259" key="4">
    <source>
        <dbReference type="Pfam" id="PF23914"/>
    </source>
</evidence>
<dbReference type="RefSeq" id="WP_188663499.1">
    <property type="nucleotide sequence ID" value="NZ_BMKC01000002.1"/>
</dbReference>
<dbReference type="Pfam" id="PF23914">
    <property type="entry name" value="TPR_CcmH_CycH"/>
    <property type="match status" value="1"/>
</dbReference>
<proteinExistence type="predicted"/>
<keyword evidence="6" id="KW-1185">Reference proteome</keyword>
<dbReference type="SMART" id="SM00028">
    <property type="entry name" value="TPR"/>
    <property type="match status" value="7"/>
</dbReference>
<reference evidence="6" key="1">
    <citation type="journal article" date="2019" name="Int. J. Syst. Evol. Microbiol.">
        <title>The Global Catalogue of Microorganisms (GCM) 10K type strain sequencing project: providing services to taxonomists for standard genome sequencing and annotation.</title>
        <authorList>
            <consortium name="The Broad Institute Genomics Platform"/>
            <consortium name="The Broad Institute Genome Sequencing Center for Infectious Disease"/>
            <person name="Wu L."/>
            <person name="Ma J."/>
        </authorList>
    </citation>
    <scope>NUCLEOTIDE SEQUENCE [LARGE SCALE GENOMIC DNA]</scope>
    <source>
        <strain evidence="6">CGMCC 1.15905</strain>
    </source>
</reference>
<evidence type="ECO:0000256" key="3">
    <source>
        <dbReference type="PROSITE-ProRule" id="PRU00339"/>
    </source>
</evidence>
<feature type="domain" description="Cytochrome c-type biogenesis protein H TPR" evidence="4">
    <location>
        <begin position="13"/>
        <end position="125"/>
    </location>
</feature>
<feature type="repeat" description="TPR" evidence="3">
    <location>
        <begin position="32"/>
        <end position="65"/>
    </location>
</feature>
<sequence>MIVDIIEAMRRGDIAAALAAARDTLAAEPDNASAHHLLGVCLQQKGDPAGARQAFERALELGPDIAAHHFSLATQKLAEGDAAGAIRGLKEALVLDPNQLGAYVLLAHLALGRGDQAEAERNLRLAQRVNAEHPQVRVIEGYVAQAQGDGDKALKCFTAAAEADPNLAAAQLALGQAYLSRGMWPFAEQALANALRLDNSRAPTTLRALVEARRRQGKAEETLATLDELIAVAPADPMARVLRSELLIEYGREADAVADLCAVLDAHPTQAPVLGQAVALLVRSGRPDEAKVRAEAALEKAPDQDELWKVRLNVAGMLGEEAKPVLDRWHTAMPQSAACLEMLCGYHDAQGQHEQAGQYADQALAINPDLYAANLYKLRAEFRDDPALSLTRAERLLPQAKDGPARRSLLGWRGLSLDALGRHADAAEVWREMVRHPLPGQVLPPPAVPADEAPAGKIDGLLLWSPPGVRAEFVLRQAKAQLGPKLRLDRIGSEADGDGYGLRRRAPGHPEAGTAARWESSLRAAGLDPAESRDWLPHVDAYTFATLGGAKVLVLLTDPRDALLNWMLHGSLQNYHFLPEIGRSAQWLAAVLEAVADEAEVSGRVDLVRLDVDAGEAAQRIEQALGLESPLPGVFGPGQRLPAGHWRHYRESLAEEFALLAPVAARLGYPAE</sequence>
<dbReference type="Pfam" id="PF13432">
    <property type="entry name" value="TPR_16"/>
    <property type="match status" value="1"/>
</dbReference>
<accession>A0ABQ1HLM1</accession>
<feature type="repeat" description="TPR" evidence="3">
    <location>
        <begin position="134"/>
        <end position="167"/>
    </location>
</feature>
<protein>
    <recommendedName>
        <fullName evidence="4">Cytochrome c-type biogenesis protein H TPR domain-containing protein</fullName>
    </recommendedName>
</protein>
<dbReference type="Proteomes" id="UP000623419">
    <property type="component" value="Unassembled WGS sequence"/>
</dbReference>
<keyword evidence="1" id="KW-0677">Repeat</keyword>
<dbReference type="SUPFAM" id="SSF48452">
    <property type="entry name" value="TPR-like"/>
    <property type="match status" value="2"/>
</dbReference>